<name>A0A9Q3CBR7_9BASI</name>
<evidence type="ECO:0000313" key="1">
    <source>
        <dbReference type="EMBL" id="MBW0480979.1"/>
    </source>
</evidence>
<comment type="caution">
    <text evidence="1">The sequence shown here is derived from an EMBL/GenBank/DDBJ whole genome shotgun (WGS) entry which is preliminary data.</text>
</comment>
<sequence>MGVHGNSSLTPIYGQLDIPSFYVQLAPFWCLMAFGPYPVSLGTSGLRPYPISLGTCGIRPYPVVIGLLCQFSTSPTPRPICLLWEWGSCGLPGAFGPSSHLQGLCPPPLIRGSMA</sequence>
<organism evidence="1 2">
    <name type="scientific">Austropuccinia psidii MF-1</name>
    <dbReference type="NCBI Taxonomy" id="1389203"/>
    <lineage>
        <taxon>Eukaryota</taxon>
        <taxon>Fungi</taxon>
        <taxon>Dikarya</taxon>
        <taxon>Basidiomycota</taxon>
        <taxon>Pucciniomycotina</taxon>
        <taxon>Pucciniomycetes</taxon>
        <taxon>Pucciniales</taxon>
        <taxon>Sphaerophragmiaceae</taxon>
        <taxon>Austropuccinia</taxon>
    </lineage>
</organism>
<keyword evidence="2" id="KW-1185">Reference proteome</keyword>
<protein>
    <submittedName>
        <fullName evidence="1">Uncharacterized protein</fullName>
    </submittedName>
</protein>
<evidence type="ECO:0000313" key="2">
    <source>
        <dbReference type="Proteomes" id="UP000765509"/>
    </source>
</evidence>
<dbReference type="Proteomes" id="UP000765509">
    <property type="component" value="Unassembled WGS sequence"/>
</dbReference>
<dbReference type="EMBL" id="AVOT02006196">
    <property type="protein sequence ID" value="MBW0480979.1"/>
    <property type="molecule type" value="Genomic_DNA"/>
</dbReference>
<accession>A0A9Q3CBR7</accession>
<gene>
    <name evidence="1" type="ORF">O181_020694</name>
</gene>
<reference evidence="1" key="1">
    <citation type="submission" date="2021-03" db="EMBL/GenBank/DDBJ databases">
        <title>Draft genome sequence of rust myrtle Austropuccinia psidii MF-1, a brazilian biotype.</title>
        <authorList>
            <person name="Quecine M.C."/>
            <person name="Pachon D.M.R."/>
            <person name="Bonatelli M.L."/>
            <person name="Correr F.H."/>
            <person name="Franceschini L.M."/>
            <person name="Leite T.F."/>
            <person name="Margarido G.R.A."/>
            <person name="Almeida C.A."/>
            <person name="Ferrarezi J.A."/>
            <person name="Labate C.A."/>
        </authorList>
    </citation>
    <scope>NUCLEOTIDE SEQUENCE</scope>
    <source>
        <strain evidence="1">MF-1</strain>
    </source>
</reference>
<proteinExistence type="predicted"/>
<dbReference type="AlphaFoldDB" id="A0A9Q3CBR7"/>